<dbReference type="CDD" id="cd00130">
    <property type="entry name" value="PAS"/>
    <property type="match status" value="1"/>
</dbReference>
<dbReference type="InterPro" id="IPR005467">
    <property type="entry name" value="His_kinase_dom"/>
</dbReference>
<organism evidence="18 19">
    <name type="scientific">Methylobacterium mesophilicum SR1.6/6</name>
    <dbReference type="NCBI Taxonomy" id="908290"/>
    <lineage>
        <taxon>Bacteria</taxon>
        <taxon>Pseudomonadati</taxon>
        <taxon>Pseudomonadota</taxon>
        <taxon>Alphaproteobacteria</taxon>
        <taxon>Hyphomicrobiales</taxon>
        <taxon>Methylobacteriaceae</taxon>
        <taxon>Methylobacterium</taxon>
    </lineage>
</organism>
<feature type="domain" description="Response regulatory" evidence="15">
    <location>
        <begin position="847"/>
        <end position="963"/>
    </location>
</feature>
<dbReference type="KEGG" id="mmes:MMSR116_06240"/>
<accession>A0A6B9FK81</accession>
<dbReference type="SMART" id="SM00388">
    <property type="entry name" value="HisKA"/>
    <property type="match status" value="1"/>
</dbReference>
<feature type="domain" description="Response regulatory" evidence="15">
    <location>
        <begin position="729"/>
        <end position="842"/>
    </location>
</feature>
<feature type="region of interest" description="Disordered" evidence="13">
    <location>
        <begin position="1"/>
        <end position="25"/>
    </location>
</feature>
<dbReference type="Pfam" id="PF02518">
    <property type="entry name" value="HATPase_c"/>
    <property type="match status" value="1"/>
</dbReference>
<dbReference type="Pfam" id="PF00512">
    <property type="entry name" value="HisKA"/>
    <property type="match status" value="1"/>
</dbReference>
<dbReference type="FunFam" id="3.30.565.10:FF:000010">
    <property type="entry name" value="Sensor histidine kinase RcsC"/>
    <property type="match status" value="1"/>
</dbReference>
<keyword evidence="4 12" id="KW-0597">Phosphoprotein</keyword>
<dbReference type="Pfam" id="PF12860">
    <property type="entry name" value="PAS_7"/>
    <property type="match status" value="1"/>
</dbReference>
<dbReference type="InterPro" id="IPR029016">
    <property type="entry name" value="GAF-like_dom_sf"/>
</dbReference>
<comment type="subcellular location">
    <subcellularLocation>
        <location evidence="2">Membrane</location>
    </subcellularLocation>
</comment>
<dbReference type="CDD" id="cd17574">
    <property type="entry name" value="REC_OmpR"/>
    <property type="match status" value="1"/>
</dbReference>
<dbReference type="PANTHER" id="PTHR43047">
    <property type="entry name" value="TWO-COMPONENT HISTIDINE PROTEIN KINASE"/>
    <property type="match status" value="1"/>
</dbReference>
<dbReference type="OrthoDB" id="9810730at2"/>
<dbReference type="GO" id="GO:0005886">
    <property type="term" value="C:plasma membrane"/>
    <property type="evidence" value="ECO:0007669"/>
    <property type="project" value="TreeGrafter"/>
</dbReference>
<comment type="catalytic activity">
    <reaction evidence="1">
        <text>ATP + protein L-histidine = ADP + protein N-phospho-L-histidine.</text>
        <dbReference type="EC" id="2.7.13.3"/>
    </reaction>
</comment>
<dbReference type="SUPFAM" id="SSF55781">
    <property type="entry name" value="GAF domain-like"/>
    <property type="match status" value="1"/>
</dbReference>
<dbReference type="PANTHER" id="PTHR43047:SF72">
    <property type="entry name" value="OSMOSENSING HISTIDINE PROTEIN KINASE SLN1"/>
    <property type="match status" value="1"/>
</dbReference>
<dbReference type="Pfam" id="PF08447">
    <property type="entry name" value="PAS_3"/>
    <property type="match status" value="1"/>
</dbReference>
<evidence type="ECO:0000313" key="19">
    <source>
        <dbReference type="Proteomes" id="UP000012488"/>
    </source>
</evidence>
<evidence type="ECO:0000259" key="16">
    <source>
        <dbReference type="PROSITE" id="PS50112"/>
    </source>
</evidence>
<keyword evidence="11" id="KW-0131">Cell cycle</keyword>
<dbReference type="GO" id="GO:0009927">
    <property type="term" value="F:histidine phosphotransfer kinase activity"/>
    <property type="evidence" value="ECO:0007669"/>
    <property type="project" value="TreeGrafter"/>
</dbReference>
<dbReference type="SMART" id="SM00086">
    <property type="entry name" value="PAC"/>
    <property type="match status" value="1"/>
</dbReference>
<dbReference type="InterPro" id="IPR001789">
    <property type="entry name" value="Sig_transdc_resp-reg_receiver"/>
</dbReference>
<gene>
    <name evidence="18" type="ORF">MMSR116_06240</name>
</gene>
<dbReference type="SUPFAM" id="SSF52172">
    <property type="entry name" value="CheY-like"/>
    <property type="match status" value="2"/>
</dbReference>
<sequence length="975" mass="105850">MSQAQTGSSPEQPPGVGGSEARDGERLEAAGVAKGTLIEAIESSSEGFALFDSDDRLVLSNDHFRDFHPRLEAVIGPGATFQAIARAAAERCIERPDGVTVEAWLAERMSHFHAPSGPLLQQRTDGRWVQVNERKTNDGGVVAVYTDVTEIKRAEQTLRTTQGRLTYLLTASPSMICSFEVGGRNAPTFISENVRDLLGYEPDDYLAGPEFWLDRLHPEDRDRVLSEFPNLLRQGHNVIEYRFLRADGTYRWVRDEQRLLRDPNGEPVEVVESWSDITARKEAELALQKQTGFVELLQAAATAANEASTVEDAIGFCLDRVAHHTGWPLGHAYIVAADGSGTLVPTGLWHCDAPGRFGHFRAATNGTALRTGAGPAGRVLLSGQPEWNLDVQADLDDPRAAAAAADGVRAGFGFPVTVGREVVAALEFFACDAEPPDPALLKVMINIGAQLGRVVERQRAEEALRQAKEAAEDASRAKSSFLANMSHELRTPLNAIIGFTRLVMRRAKDVLPVKQFENLEKILASSEHLLSLINSILDLAKVEAGRMEVKPSEFALAPVLDLCLRTVEPLIKNEGVRLLRDVADPSATLRTDEEKLRQILINLLSNAIKFTEAGSVTLRVRPAGEHIEFAVADTGIGIPAAALSAIFEEFHQVDNSATRSHSGTGLGLAISHRLARLLGGRIEVESREGQGSTFTLSIPARITGTSETALPAPKPMPAPPPVPRSGAKVVLAIDDDPNVVYLLQENLADAGYTVVGASSGQDGLRMARTLQPRAITLDIMMPGTDGWQVLHALKTDPQTREIPVVLISIVDQKELGFRLGATDYIVKPFEREALIGALARIAPDNERILVIDDDPNVPDLVRQLLDPEHCTVDWVADGQAGLERIAQARPSVILLDLLMPRMDGLTFLDALQADPVARTIPVVVLTAASLDSGEREMLRERVLGLIDKQGLDRAALVREVQRVLPLPGSEALDGR</sequence>
<evidence type="ECO:0000256" key="7">
    <source>
        <dbReference type="ARBA" id="ARBA00022777"/>
    </source>
</evidence>
<keyword evidence="9" id="KW-0902">Two-component regulatory system</keyword>
<dbReference type="RefSeq" id="WP_010683280.1">
    <property type="nucleotide sequence ID" value="NZ_CP043538.1"/>
</dbReference>
<dbReference type="PROSITE" id="PS50109">
    <property type="entry name" value="HIS_KIN"/>
    <property type="match status" value="1"/>
</dbReference>
<evidence type="ECO:0000259" key="15">
    <source>
        <dbReference type="PROSITE" id="PS50110"/>
    </source>
</evidence>
<feature type="domain" description="PAC" evidence="17">
    <location>
        <begin position="237"/>
        <end position="289"/>
    </location>
</feature>
<feature type="compositionally biased region" description="Polar residues" evidence="13">
    <location>
        <begin position="1"/>
        <end position="10"/>
    </location>
</feature>
<evidence type="ECO:0000256" key="9">
    <source>
        <dbReference type="ARBA" id="ARBA00023012"/>
    </source>
</evidence>
<protein>
    <recommendedName>
        <fullName evidence="3">histidine kinase</fullName>
        <ecNumber evidence="3">2.7.13.3</ecNumber>
    </recommendedName>
</protein>
<dbReference type="SMART" id="SM00065">
    <property type="entry name" value="GAF"/>
    <property type="match status" value="1"/>
</dbReference>
<dbReference type="Gene3D" id="3.30.450.20">
    <property type="entry name" value="PAS domain"/>
    <property type="match status" value="2"/>
</dbReference>
<evidence type="ECO:0000313" key="18">
    <source>
        <dbReference type="EMBL" id="QGY01545.1"/>
    </source>
</evidence>
<evidence type="ECO:0000256" key="3">
    <source>
        <dbReference type="ARBA" id="ARBA00012438"/>
    </source>
</evidence>
<dbReference type="InterPro" id="IPR003018">
    <property type="entry name" value="GAF"/>
</dbReference>
<dbReference type="SMART" id="SM00448">
    <property type="entry name" value="REC"/>
    <property type="match status" value="2"/>
</dbReference>
<feature type="modified residue" description="4-aspartylphosphate" evidence="12">
    <location>
        <position position="778"/>
    </location>
</feature>
<dbReference type="GO" id="GO:0005524">
    <property type="term" value="F:ATP binding"/>
    <property type="evidence" value="ECO:0007669"/>
    <property type="project" value="UniProtKB-KW"/>
</dbReference>
<dbReference type="SMART" id="SM00091">
    <property type="entry name" value="PAS"/>
    <property type="match status" value="1"/>
</dbReference>
<dbReference type="SUPFAM" id="SSF55874">
    <property type="entry name" value="ATPase domain of HSP90 chaperone/DNA topoisomerase II/histidine kinase"/>
    <property type="match status" value="1"/>
</dbReference>
<dbReference type="GO" id="GO:0000155">
    <property type="term" value="F:phosphorelay sensor kinase activity"/>
    <property type="evidence" value="ECO:0007669"/>
    <property type="project" value="InterPro"/>
</dbReference>
<dbReference type="AlphaFoldDB" id="A0A6B9FK81"/>
<dbReference type="Pfam" id="PF13185">
    <property type="entry name" value="GAF_2"/>
    <property type="match status" value="1"/>
</dbReference>
<keyword evidence="6" id="KW-0547">Nucleotide-binding</keyword>
<dbReference type="InterPro" id="IPR013655">
    <property type="entry name" value="PAS_fold_3"/>
</dbReference>
<dbReference type="InterPro" id="IPR001610">
    <property type="entry name" value="PAC"/>
</dbReference>
<evidence type="ECO:0000259" key="17">
    <source>
        <dbReference type="PROSITE" id="PS50113"/>
    </source>
</evidence>
<dbReference type="InterPro" id="IPR004358">
    <property type="entry name" value="Sig_transdc_His_kin-like_C"/>
</dbReference>
<dbReference type="Gene3D" id="3.40.50.2300">
    <property type="match status" value="2"/>
</dbReference>
<dbReference type="EC" id="2.7.13.3" evidence="3"/>
<evidence type="ECO:0000256" key="8">
    <source>
        <dbReference type="ARBA" id="ARBA00022840"/>
    </source>
</evidence>
<dbReference type="Gene3D" id="1.10.287.130">
    <property type="match status" value="1"/>
</dbReference>
<dbReference type="Gene3D" id="3.30.450.40">
    <property type="match status" value="1"/>
</dbReference>
<evidence type="ECO:0000259" key="14">
    <source>
        <dbReference type="PROSITE" id="PS50109"/>
    </source>
</evidence>
<evidence type="ECO:0000256" key="2">
    <source>
        <dbReference type="ARBA" id="ARBA00004370"/>
    </source>
</evidence>
<dbReference type="SUPFAM" id="SSF47384">
    <property type="entry name" value="Homodimeric domain of signal transducing histidine kinase"/>
    <property type="match status" value="1"/>
</dbReference>
<feature type="domain" description="PAS" evidence="16">
    <location>
        <begin position="161"/>
        <end position="235"/>
    </location>
</feature>
<dbReference type="PROSITE" id="PS50112">
    <property type="entry name" value="PAS"/>
    <property type="match status" value="1"/>
</dbReference>
<reference evidence="18 19" key="2">
    <citation type="journal article" date="2013" name="Genome Announc.">
        <title>Draft Genome Sequence of Methylobacterium mesophilicum Strain SR1.6/6, Isolated from Citrus sinensis.</title>
        <authorList>
            <person name="Marinho Almeida D."/>
            <person name="Dini-Andreote F."/>
            <person name="Camargo Neves A.A."/>
            <person name="Juca Ramos R.T."/>
            <person name="Andreote F.D."/>
            <person name="Carneiro A.R."/>
            <person name="Oliveira de Souza Lima A."/>
            <person name="Caracciolo Gomes de Sa P.H."/>
            <person name="Ribeiro Barbosa M.S."/>
            <person name="Araujo W.L."/>
            <person name="Silva A."/>
        </authorList>
    </citation>
    <scope>NUCLEOTIDE SEQUENCE [LARGE SCALE GENOMIC DNA]</scope>
    <source>
        <strain evidence="18 19">SR1.6/6</strain>
    </source>
</reference>
<dbReference type="InterPro" id="IPR000014">
    <property type="entry name" value="PAS"/>
</dbReference>
<dbReference type="Proteomes" id="UP000012488">
    <property type="component" value="Chromosome"/>
</dbReference>
<dbReference type="FunFam" id="1.10.287.130:FF:000038">
    <property type="entry name" value="Sensory transduction histidine kinase"/>
    <property type="match status" value="1"/>
</dbReference>
<evidence type="ECO:0000256" key="11">
    <source>
        <dbReference type="ARBA" id="ARBA00023306"/>
    </source>
</evidence>
<feature type="domain" description="Histidine kinase" evidence="14">
    <location>
        <begin position="484"/>
        <end position="702"/>
    </location>
</feature>
<dbReference type="InterPro" id="IPR036097">
    <property type="entry name" value="HisK_dim/P_sf"/>
</dbReference>
<dbReference type="InterPro" id="IPR035965">
    <property type="entry name" value="PAS-like_dom_sf"/>
</dbReference>
<feature type="modified residue" description="4-aspartylphosphate" evidence="12">
    <location>
        <position position="896"/>
    </location>
</feature>
<dbReference type="SMART" id="SM00387">
    <property type="entry name" value="HATPase_c"/>
    <property type="match status" value="1"/>
</dbReference>
<dbReference type="Gene3D" id="3.30.565.10">
    <property type="entry name" value="Histidine kinase-like ATPase, C-terminal domain"/>
    <property type="match status" value="1"/>
</dbReference>
<evidence type="ECO:0000256" key="5">
    <source>
        <dbReference type="ARBA" id="ARBA00022679"/>
    </source>
</evidence>
<evidence type="ECO:0000256" key="13">
    <source>
        <dbReference type="SAM" id="MobiDB-lite"/>
    </source>
</evidence>
<dbReference type="NCBIfam" id="TIGR00229">
    <property type="entry name" value="sensory_box"/>
    <property type="match status" value="1"/>
</dbReference>
<dbReference type="SUPFAM" id="SSF55785">
    <property type="entry name" value="PYP-like sensor domain (PAS domain)"/>
    <property type="match status" value="1"/>
</dbReference>
<dbReference type="CDD" id="cd00082">
    <property type="entry name" value="HisKA"/>
    <property type="match status" value="1"/>
</dbReference>
<dbReference type="CDD" id="cd16922">
    <property type="entry name" value="HATPase_EvgS-ArcB-TorS-like"/>
    <property type="match status" value="1"/>
</dbReference>
<evidence type="ECO:0000256" key="12">
    <source>
        <dbReference type="PROSITE-ProRule" id="PRU00169"/>
    </source>
</evidence>
<dbReference type="InterPro" id="IPR003594">
    <property type="entry name" value="HATPase_dom"/>
</dbReference>
<evidence type="ECO:0000256" key="10">
    <source>
        <dbReference type="ARBA" id="ARBA00023136"/>
    </source>
</evidence>
<keyword evidence="8" id="KW-0067">ATP-binding</keyword>
<dbReference type="PRINTS" id="PR00344">
    <property type="entry name" value="BCTRLSENSOR"/>
</dbReference>
<dbReference type="InterPro" id="IPR011006">
    <property type="entry name" value="CheY-like_superfamily"/>
</dbReference>
<dbReference type="InterPro" id="IPR036890">
    <property type="entry name" value="HATPase_C_sf"/>
</dbReference>
<name>A0A6B9FK81_9HYPH</name>
<evidence type="ECO:0000256" key="6">
    <source>
        <dbReference type="ARBA" id="ARBA00022741"/>
    </source>
</evidence>
<dbReference type="EMBL" id="CP043538">
    <property type="protein sequence ID" value="QGY01545.1"/>
    <property type="molecule type" value="Genomic_DNA"/>
</dbReference>
<keyword evidence="7" id="KW-0418">Kinase</keyword>
<evidence type="ECO:0000256" key="1">
    <source>
        <dbReference type="ARBA" id="ARBA00000085"/>
    </source>
</evidence>
<dbReference type="InterPro" id="IPR000700">
    <property type="entry name" value="PAS-assoc_C"/>
</dbReference>
<evidence type="ECO:0000256" key="4">
    <source>
        <dbReference type="ARBA" id="ARBA00022553"/>
    </source>
</evidence>
<dbReference type="PROSITE" id="PS50110">
    <property type="entry name" value="RESPONSE_REGULATORY"/>
    <property type="match status" value="2"/>
</dbReference>
<dbReference type="InterPro" id="IPR003661">
    <property type="entry name" value="HisK_dim/P_dom"/>
</dbReference>
<keyword evidence="5" id="KW-0808">Transferase</keyword>
<proteinExistence type="predicted"/>
<dbReference type="PROSITE" id="PS50113">
    <property type="entry name" value="PAC"/>
    <property type="match status" value="1"/>
</dbReference>
<reference evidence="18 19" key="1">
    <citation type="journal article" date="2012" name="Genet. Mol. Biol.">
        <title>Analysis of 16S rRNA and mxaF genes revealing insights into Methylobacterium niche-specific plant association.</title>
        <authorList>
            <person name="Dourado M.N."/>
            <person name="Andreote F.D."/>
            <person name="Dini-Andreote F."/>
            <person name="Conti R."/>
            <person name="Araujo J.M."/>
            <person name="Araujo W.L."/>
        </authorList>
    </citation>
    <scope>NUCLEOTIDE SEQUENCE [LARGE SCALE GENOMIC DNA]</scope>
    <source>
        <strain evidence="18 19">SR1.6/6</strain>
    </source>
</reference>
<keyword evidence="10" id="KW-0472">Membrane</keyword>
<dbReference type="Pfam" id="PF00072">
    <property type="entry name" value="Response_reg"/>
    <property type="match status" value="2"/>
</dbReference>